<dbReference type="Proteomes" id="UP000093592">
    <property type="component" value="Unassembled WGS sequence"/>
</dbReference>
<evidence type="ECO:0000313" key="2">
    <source>
        <dbReference type="Proteomes" id="UP000093592"/>
    </source>
</evidence>
<organism evidence="1 2">
    <name type="scientific">Mycobacterium kyorinense</name>
    <dbReference type="NCBI Taxonomy" id="487514"/>
    <lineage>
        <taxon>Bacteria</taxon>
        <taxon>Bacillati</taxon>
        <taxon>Actinomycetota</taxon>
        <taxon>Actinomycetes</taxon>
        <taxon>Mycobacteriales</taxon>
        <taxon>Mycobacteriaceae</taxon>
        <taxon>Mycobacterium</taxon>
    </lineage>
</organism>
<gene>
    <name evidence="1" type="ORF">A5707_11400</name>
</gene>
<proteinExistence type="predicted"/>
<dbReference type="RefSeq" id="WP_065012588.1">
    <property type="nucleotide sequence ID" value="NZ_LZKJ01000008.1"/>
</dbReference>
<name>A0A1A2ZWL9_9MYCO</name>
<comment type="caution">
    <text evidence="1">The sequence shown here is derived from an EMBL/GenBank/DDBJ whole genome shotgun (WGS) entry which is preliminary data.</text>
</comment>
<reference evidence="2" key="1">
    <citation type="submission" date="2016-06" db="EMBL/GenBank/DDBJ databases">
        <authorList>
            <person name="Sutton G."/>
            <person name="Brinkac L."/>
            <person name="Sanka R."/>
            <person name="Adams M."/>
            <person name="Lau E."/>
            <person name="Sam S."/>
            <person name="Sreng N."/>
            <person name="Him V."/>
            <person name="Kerleguer A."/>
            <person name="Cheng S."/>
        </authorList>
    </citation>
    <scope>NUCLEOTIDE SEQUENCE [LARGE SCALE GENOMIC DNA]</scope>
    <source>
        <strain evidence="2">E861</strain>
    </source>
</reference>
<protein>
    <submittedName>
        <fullName evidence="1">Uncharacterized protein</fullName>
    </submittedName>
</protein>
<dbReference type="AlphaFoldDB" id="A0A1A2ZWL9"/>
<dbReference type="EMBL" id="LZKJ01000008">
    <property type="protein sequence ID" value="OBI53471.1"/>
    <property type="molecule type" value="Genomic_DNA"/>
</dbReference>
<evidence type="ECO:0000313" key="1">
    <source>
        <dbReference type="EMBL" id="OBI53471.1"/>
    </source>
</evidence>
<dbReference type="OrthoDB" id="4762714at2"/>
<accession>A0A1A2ZWL9</accession>
<sequence length="121" mass="13263">MTTTLTPELADAITAAREAREAQWTVQYDHVPAPAGATHVHEWQAVHSVTVPTRYFEGTHRGDLIRVDINGSQEGDGSVRERWINVSVADTRANGLDSANIRQGARDMIAAADELDELEGR</sequence>